<dbReference type="EMBL" id="BLPG01000001">
    <property type="protein sequence ID" value="GFJ93913.1"/>
    <property type="molecule type" value="Genomic_DNA"/>
</dbReference>
<reference evidence="2 3" key="2">
    <citation type="submission" date="2020-03" db="EMBL/GenBank/DDBJ databases">
        <authorList>
            <person name="Ichikawa N."/>
            <person name="Kimura A."/>
            <person name="Kitahashi Y."/>
            <person name="Uohara A."/>
        </authorList>
    </citation>
    <scope>NUCLEOTIDE SEQUENCE [LARGE SCALE GENOMIC DNA]</scope>
    <source>
        <strain evidence="2 3">NBRC 108638</strain>
    </source>
</reference>
<proteinExistence type="predicted"/>
<dbReference type="AlphaFoldDB" id="A0A6V8L9K5"/>
<gene>
    <name evidence="2" type="ORF">Prum_075550</name>
</gene>
<dbReference type="InterPro" id="IPR051324">
    <property type="entry name" value="Stress/Tellurium_Resist"/>
</dbReference>
<dbReference type="Proteomes" id="UP000482960">
    <property type="component" value="Unassembled WGS sequence"/>
</dbReference>
<feature type="domain" description="TerD" evidence="1">
    <location>
        <begin position="1"/>
        <end position="173"/>
    </location>
</feature>
<dbReference type="CDD" id="cd06974">
    <property type="entry name" value="TerD_like"/>
    <property type="match status" value="1"/>
</dbReference>
<accession>A0A6V8L9K5</accession>
<evidence type="ECO:0000313" key="3">
    <source>
        <dbReference type="Proteomes" id="UP000482960"/>
    </source>
</evidence>
<protein>
    <submittedName>
        <fullName evidence="2">Tellurium resistance protein TerZ</fullName>
    </submittedName>
</protein>
<dbReference type="PANTHER" id="PTHR32097:SF17">
    <property type="entry name" value="CAMP-BINDING PROTEIN 1-RELATED"/>
    <property type="match status" value="1"/>
</dbReference>
<dbReference type="InterPro" id="IPR003325">
    <property type="entry name" value="TerD"/>
</dbReference>
<dbReference type="RefSeq" id="WP_173080772.1">
    <property type="nucleotide sequence ID" value="NZ_BAABJB010000001.1"/>
</dbReference>
<organism evidence="2 3">
    <name type="scientific">Phytohabitans rumicis</name>
    <dbReference type="NCBI Taxonomy" id="1076125"/>
    <lineage>
        <taxon>Bacteria</taxon>
        <taxon>Bacillati</taxon>
        <taxon>Actinomycetota</taxon>
        <taxon>Actinomycetes</taxon>
        <taxon>Micromonosporales</taxon>
        <taxon>Micromonosporaceae</taxon>
    </lineage>
</organism>
<reference evidence="2 3" key="1">
    <citation type="submission" date="2020-03" db="EMBL/GenBank/DDBJ databases">
        <title>Whole genome shotgun sequence of Phytohabitans rumicis NBRC 108638.</title>
        <authorList>
            <person name="Komaki H."/>
            <person name="Tamura T."/>
        </authorList>
    </citation>
    <scope>NUCLEOTIDE SEQUENCE [LARGE SCALE GENOMIC DNA]</scope>
    <source>
        <strain evidence="2 3">NBRC 108638</strain>
    </source>
</reference>
<dbReference type="Gene3D" id="2.60.60.30">
    <property type="entry name" value="sav2460 like domains"/>
    <property type="match status" value="1"/>
</dbReference>
<dbReference type="Pfam" id="PF02342">
    <property type="entry name" value="TerD"/>
    <property type="match status" value="1"/>
</dbReference>
<evidence type="ECO:0000313" key="2">
    <source>
        <dbReference type="EMBL" id="GFJ93913.1"/>
    </source>
</evidence>
<evidence type="ECO:0000259" key="1">
    <source>
        <dbReference type="Pfam" id="PF02342"/>
    </source>
</evidence>
<name>A0A6V8L9K5_9ACTN</name>
<sequence>MVIALSPGQTMSLTGRGGRPTRVRMGLGWSSRRRFGLGPGRVDLDASALLYSAGGSLVDQVWFGQLASKDGSVRHTGDNTTGRGQGDLESIRVDLSALPAEVTTLVFTVNSYTGQKFSRIDDASCRLVDETYGEEELGSFNLNASGQHTALIMAKLSRAEQGWTMTAIGSTAGGQTYQNLLTVVADHL</sequence>
<comment type="caution">
    <text evidence="2">The sequence shown here is derived from an EMBL/GenBank/DDBJ whole genome shotgun (WGS) entry which is preliminary data.</text>
</comment>
<dbReference type="PANTHER" id="PTHR32097">
    <property type="entry name" value="CAMP-BINDING PROTEIN 1-RELATED"/>
    <property type="match status" value="1"/>
</dbReference>
<keyword evidence="3" id="KW-1185">Reference proteome</keyword>